<feature type="non-terminal residue" evidence="1">
    <location>
        <position position="1"/>
    </location>
</feature>
<reference evidence="1" key="1">
    <citation type="submission" date="2014-05" db="EMBL/GenBank/DDBJ databases">
        <title>The transcriptome of the halophilic microalga Tetraselmis sp. GSL018 isolated from the Great Salt Lake, Utah.</title>
        <authorList>
            <person name="Jinkerson R.E."/>
            <person name="D'Adamo S."/>
            <person name="Posewitz M.C."/>
        </authorList>
    </citation>
    <scope>NUCLEOTIDE SEQUENCE</scope>
    <source>
        <strain evidence="1">GSL018</strain>
    </source>
</reference>
<proteinExistence type="predicted"/>
<sequence length="186" mass="20490">AVVGEIGLDRKWRTPETGAVEYEAQVEAFEAQLRLAAELRRPAVIHCVHAWGDLIRALREAEALPPAIYMHSYGGSESFAVSLLKLRGIGDSIYFGFSATVNLRSPKLRRAISSVPPERLLLESDVSEPERMEGDCMRMLEVIAAEKKWTLEEAAERTYANAVRFYSAAGAARPSPAGDGQVCERV</sequence>
<dbReference type="Gene3D" id="3.20.20.140">
    <property type="entry name" value="Metal-dependent hydrolases"/>
    <property type="match status" value="1"/>
</dbReference>
<accession>A0A061RF42</accession>
<dbReference type="InterPro" id="IPR053044">
    <property type="entry name" value="Metallo-hydrolase/TatD-type"/>
</dbReference>
<evidence type="ECO:0000313" key="1">
    <source>
        <dbReference type="EMBL" id="JAC71542.1"/>
    </source>
</evidence>
<dbReference type="EMBL" id="GBEZ01014538">
    <property type="protein sequence ID" value="JAC71542.1"/>
    <property type="molecule type" value="Transcribed_RNA"/>
</dbReference>
<gene>
    <name evidence="1" type="primary">TATD</name>
    <name evidence="1" type="ORF">TSPGSL018_1654</name>
</gene>
<organism evidence="1">
    <name type="scientific">Tetraselmis sp. GSL018</name>
    <dbReference type="NCBI Taxonomy" id="582737"/>
    <lineage>
        <taxon>Eukaryota</taxon>
        <taxon>Viridiplantae</taxon>
        <taxon>Chlorophyta</taxon>
        <taxon>core chlorophytes</taxon>
        <taxon>Chlorodendrophyceae</taxon>
        <taxon>Chlorodendrales</taxon>
        <taxon>Chlorodendraceae</taxon>
        <taxon>Tetraselmis</taxon>
    </lineage>
</organism>
<dbReference type="InterPro" id="IPR032466">
    <property type="entry name" value="Metal_Hydrolase"/>
</dbReference>
<dbReference type="InterPro" id="IPR001130">
    <property type="entry name" value="TatD-like"/>
</dbReference>
<dbReference type="AlphaFoldDB" id="A0A061RF42"/>
<dbReference type="Pfam" id="PF01026">
    <property type="entry name" value="TatD_DNase"/>
    <property type="match status" value="1"/>
</dbReference>
<dbReference type="PANTHER" id="PTHR47345:SF1">
    <property type="entry name" value="CUT9-INTERACTING PROTEIN SCN1"/>
    <property type="match status" value="1"/>
</dbReference>
<protein>
    <submittedName>
        <fullName evidence="1">TatD DNase family protein</fullName>
    </submittedName>
</protein>
<dbReference type="GO" id="GO:0016788">
    <property type="term" value="F:hydrolase activity, acting on ester bonds"/>
    <property type="evidence" value="ECO:0007669"/>
    <property type="project" value="InterPro"/>
</dbReference>
<dbReference type="PANTHER" id="PTHR47345">
    <property type="entry name" value="CUT9-INTERACTING PROTEIN SCN1"/>
    <property type="match status" value="1"/>
</dbReference>
<dbReference type="SUPFAM" id="SSF51556">
    <property type="entry name" value="Metallo-dependent hydrolases"/>
    <property type="match status" value="1"/>
</dbReference>
<name>A0A061RF42_9CHLO</name>